<dbReference type="KEGG" id="srd:SD10_08800"/>
<organism evidence="3 4">
    <name type="scientific">Spirosoma radiotolerans</name>
    <dbReference type="NCBI Taxonomy" id="1379870"/>
    <lineage>
        <taxon>Bacteria</taxon>
        <taxon>Pseudomonadati</taxon>
        <taxon>Bacteroidota</taxon>
        <taxon>Cytophagia</taxon>
        <taxon>Cytophagales</taxon>
        <taxon>Cytophagaceae</taxon>
        <taxon>Spirosoma</taxon>
    </lineage>
</organism>
<dbReference type="RefSeq" id="WP_046573469.1">
    <property type="nucleotide sequence ID" value="NZ_CP010429.1"/>
</dbReference>
<dbReference type="OrthoDB" id="9778777at2"/>
<dbReference type="InterPro" id="IPR000572">
    <property type="entry name" value="OxRdtase_Mopterin-bd_dom"/>
</dbReference>
<dbReference type="EMBL" id="CP010429">
    <property type="protein sequence ID" value="AKD54988.1"/>
    <property type="molecule type" value="Genomic_DNA"/>
</dbReference>
<dbReference type="InterPro" id="IPR036374">
    <property type="entry name" value="OxRdtase_Mopterin-bd_sf"/>
</dbReference>
<keyword evidence="4" id="KW-1185">Reference proteome</keyword>
<feature type="region of interest" description="Disordered" evidence="1">
    <location>
        <begin position="27"/>
        <end position="64"/>
    </location>
</feature>
<evidence type="ECO:0000259" key="2">
    <source>
        <dbReference type="Pfam" id="PF00174"/>
    </source>
</evidence>
<dbReference type="STRING" id="1379870.SD10_08800"/>
<sequence length="246" mass="28048">MEANTSSENPEKLDRIIEARMKLKRRFEEKMAQTPSVADRMDRDAGAGHEKARGSGPLNRHGMPTVPVGQTVTTKWPVLDLGYQPSIPLDKWQLNIDGEVNHPVRLKWDDLMALPQVEDISDFHCVTTWSRLNVPWVGVRFMDLAALVDPKGTATHVMCYGYDGYSTNVALEEALKPDVLLVHTADGKPLTQEHGGPLRMITPQLYAWKGSKWIKRIEFLDKNQLGFWEERGYSNTAYPWRNDRYS</sequence>
<accession>A0A0E3ZVA2</accession>
<feature type="compositionally biased region" description="Basic and acidic residues" evidence="1">
    <location>
        <begin position="39"/>
        <end position="53"/>
    </location>
</feature>
<dbReference type="CDD" id="cd02109">
    <property type="entry name" value="arch_bact_SO_family_Moco"/>
    <property type="match status" value="1"/>
</dbReference>
<gene>
    <name evidence="3" type="ORF">SD10_08800</name>
</gene>
<evidence type="ECO:0000313" key="3">
    <source>
        <dbReference type="EMBL" id="AKD54988.1"/>
    </source>
</evidence>
<dbReference type="PANTHER" id="PTHR43032">
    <property type="entry name" value="PROTEIN-METHIONINE-SULFOXIDE REDUCTASE"/>
    <property type="match status" value="1"/>
</dbReference>
<protein>
    <submittedName>
        <fullName evidence="3">Oxidoreductase</fullName>
    </submittedName>
</protein>
<dbReference type="PATRIC" id="fig|1379870.5.peg.1920"/>
<dbReference type="SUPFAM" id="SSF56524">
    <property type="entry name" value="Oxidoreductase molybdopterin-binding domain"/>
    <property type="match status" value="1"/>
</dbReference>
<dbReference type="PANTHER" id="PTHR43032:SF4">
    <property type="entry name" value="OXIDOREDUCTASE MOLYBDOPTERIN-BINDING DOMAIN-CONTAINING PROTEIN"/>
    <property type="match status" value="1"/>
</dbReference>
<name>A0A0E3ZVA2_9BACT</name>
<dbReference type="AlphaFoldDB" id="A0A0E3ZVA2"/>
<dbReference type="Gene3D" id="3.90.420.10">
    <property type="entry name" value="Oxidoreductase, molybdopterin-binding domain"/>
    <property type="match status" value="1"/>
</dbReference>
<feature type="domain" description="Oxidoreductase molybdopterin-binding" evidence="2">
    <location>
        <begin position="86"/>
        <end position="228"/>
    </location>
</feature>
<dbReference type="Pfam" id="PF00174">
    <property type="entry name" value="Oxidored_molyb"/>
    <property type="match status" value="1"/>
</dbReference>
<dbReference type="HOGENOM" id="CLU_094953_0_0_10"/>
<evidence type="ECO:0000256" key="1">
    <source>
        <dbReference type="SAM" id="MobiDB-lite"/>
    </source>
</evidence>
<evidence type="ECO:0000313" key="4">
    <source>
        <dbReference type="Proteomes" id="UP000033054"/>
    </source>
</evidence>
<proteinExistence type="predicted"/>
<dbReference type="Proteomes" id="UP000033054">
    <property type="component" value="Chromosome"/>
</dbReference>
<reference evidence="3 4" key="1">
    <citation type="journal article" date="2014" name="Curr. Microbiol.">
        <title>Spirosoma radiotolerans sp. nov., a gamma-radiation-resistant bacterium isolated from gamma ray-irradiated soil.</title>
        <authorList>
            <person name="Lee J.J."/>
            <person name="Srinivasan S."/>
            <person name="Lim S."/>
            <person name="Joe M."/>
            <person name="Im S."/>
            <person name="Bae S.I."/>
            <person name="Park K.R."/>
            <person name="Han J.H."/>
            <person name="Park S.H."/>
            <person name="Joo B.M."/>
            <person name="Park S.J."/>
            <person name="Kim M.K."/>
        </authorList>
    </citation>
    <scope>NUCLEOTIDE SEQUENCE [LARGE SCALE GENOMIC DNA]</scope>
    <source>
        <strain evidence="3 4">DG5A</strain>
    </source>
</reference>